<organism evidence="3 4">
    <name type="scientific">Mytilus edulis</name>
    <name type="common">Blue mussel</name>
    <dbReference type="NCBI Taxonomy" id="6550"/>
    <lineage>
        <taxon>Eukaryota</taxon>
        <taxon>Metazoa</taxon>
        <taxon>Spiralia</taxon>
        <taxon>Lophotrochozoa</taxon>
        <taxon>Mollusca</taxon>
        <taxon>Bivalvia</taxon>
        <taxon>Autobranchia</taxon>
        <taxon>Pteriomorphia</taxon>
        <taxon>Mytilida</taxon>
        <taxon>Mytiloidea</taxon>
        <taxon>Mytilidae</taxon>
        <taxon>Mytilinae</taxon>
        <taxon>Mytilus</taxon>
    </lineage>
</organism>
<name>A0A8S3Q715_MYTED</name>
<evidence type="ECO:0000259" key="2">
    <source>
        <dbReference type="Pfam" id="PF26129"/>
    </source>
</evidence>
<keyword evidence="1" id="KW-0812">Transmembrane</keyword>
<dbReference type="AlphaFoldDB" id="A0A8S3Q715"/>
<protein>
    <submittedName>
        <fullName evidence="3">TN</fullName>
    </submittedName>
</protein>
<dbReference type="Proteomes" id="UP000683360">
    <property type="component" value="Unassembled WGS sequence"/>
</dbReference>
<keyword evidence="4" id="KW-1185">Reference proteome</keyword>
<dbReference type="OrthoDB" id="6065705at2759"/>
<feature type="domain" description="Vwde helical" evidence="2">
    <location>
        <begin position="68"/>
        <end position="154"/>
    </location>
</feature>
<accession>A0A8S3Q715</accession>
<dbReference type="Pfam" id="PF26129">
    <property type="entry name" value="Vwde"/>
    <property type="match status" value="1"/>
</dbReference>
<reference evidence="3" key="1">
    <citation type="submission" date="2021-03" db="EMBL/GenBank/DDBJ databases">
        <authorList>
            <person name="Bekaert M."/>
        </authorList>
    </citation>
    <scope>NUCLEOTIDE SEQUENCE</scope>
</reference>
<keyword evidence="1" id="KW-0472">Membrane</keyword>
<dbReference type="InterPro" id="IPR058727">
    <property type="entry name" value="Helical_Vwde"/>
</dbReference>
<comment type="caution">
    <text evidence="3">The sequence shown here is derived from an EMBL/GenBank/DDBJ whole genome shotgun (WGS) entry which is preliminary data.</text>
</comment>
<evidence type="ECO:0000256" key="1">
    <source>
        <dbReference type="SAM" id="Phobius"/>
    </source>
</evidence>
<feature type="transmembrane region" description="Helical" evidence="1">
    <location>
        <begin position="365"/>
        <end position="386"/>
    </location>
</feature>
<dbReference type="EMBL" id="CAJPWZ010000370">
    <property type="protein sequence ID" value="CAG2191820.1"/>
    <property type="molecule type" value="Genomic_DNA"/>
</dbReference>
<sequence>MNSTQDGLSPNVDCSWKETMPTCPPLNWGREPCSIRSKRSVDDDDDVTIDAPSDIVAYVEEPIIDPGWKNGWNETAAEDACNSYFSESILFDACSSISNVNASSAISNCIVNIRIAGTDEYMADSFELFKTQCMNEVRTNNSLYSEMSANGTSIAQLITKNDCPFECKYNGVKNGDCVEGFCNCYAGFTGEDCRVNMTAPPVLATEMSNDSLCDTGMRACNYISVFGENFYISNDIKCRIENAEIIDNKITSTGSYIFTTAIMENMEIRCSTKANRRRRKRSTTGTSGINVYLVSVTNNGVEFSDSVPVVMFDSSCNTCTTTDTYVFCQLRSDVCVLNGACYVESSSQCNVSSDTTDSDTFKLRIIGVVISVLLVLIIFILVIKWCGKKKRPVSPMEYYTDEQADIYFNQNSAFGNGESSVPNRKVLPKPVKLNVKPW</sequence>
<evidence type="ECO:0000313" key="3">
    <source>
        <dbReference type="EMBL" id="CAG2191820.1"/>
    </source>
</evidence>
<evidence type="ECO:0000313" key="4">
    <source>
        <dbReference type="Proteomes" id="UP000683360"/>
    </source>
</evidence>
<gene>
    <name evidence="3" type="ORF">MEDL_7022</name>
</gene>
<proteinExistence type="predicted"/>
<keyword evidence="1" id="KW-1133">Transmembrane helix</keyword>